<name>A0A1E1KGX4_9HELO</name>
<evidence type="ECO:0000256" key="8">
    <source>
        <dbReference type="PROSITE-ProRule" id="PRU00175"/>
    </source>
</evidence>
<evidence type="ECO:0000256" key="9">
    <source>
        <dbReference type="SAM" id="MobiDB-lite"/>
    </source>
</evidence>
<dbReference type="Pfam" id="PF13639">
    <property type="entry name" value="zf-RING_2"/>
    <property type="match status" value="1"/>
</dbReference>
<keyword evidence="5 8" id="KW-0863">Zinc-finger</keyword>
<dbReference type="Gene3D" id="1.25.40.10">
    <property type="entry name" value="Tetratricopeptide repeat domain"/>
    <property type="match status" value="1"/>
</dbReference>
<dbReference type="GO" id="GO:0006511">
    <property type="term" value="P:ubiquitin-dependent protein catabolic process"/>
    <property type="evidence" value="ECO:0007669"/>
    <property type="project" value="TreeGrafter"/>
</dbReference>
<dbReference type="SMART" id="SM00744">
    <property type="entry name" value="RINGv"/>
    <property type="match status" value="1"/>
</dbReference>
<dbReference type="SMART" id="SM00184">
    <property type="entry name" value="RING"/>
    <property type="match status" value="1"/>
</dbReference>
<organism evidence="11 12">
    <name type="scientific">Rhynchosporium agropyri</name>
    <dbReference type="NCBI Taxonomy" id="914238"/>
    <lineage>
        <taxon>Eukaryota</taxon>
        <taxon>Fungi</taxon>
        <taxon>Dikarya</taxon>
        <taxon>Ascomycota</taxon>
        <taxon>Pezizomycotina</taxon>
        <taxon>Leotiomycetes</taxon>
        <taxon>Helotiales</taxon>
        <taxon>Ploettnerulaceae</taxon>
        <taxon>Rhynchosporium</taxon>
    </lineage>
</organism>
<dbReference type="GO" id="GO:0005634">
    <property type="term" value="C:nucleus"/>
    <property type="evidence" value="ECO:0007669"/>
    <property type="project" value="TreeGrafter"/>
</dbReference>
<dbReference type="InterPro" id="IPR033745">
    <property type="entry name" value="Fis1_cytosol"/>
</dbReference>
<evidence type="ECO:0000256" key="4">
    <source>
        <dbReference type="ARBA" id="ARBA00022723"/>
    </source>
</evidence>
<dbReference type="GO" id="GO:0008270">
    <property type="term" value="F:zinc ion binding"/>
    <property type="evidence" value="ECO:0007669"/>
    <property type="project" value="UniProtKB-KW"/>
</dbReference>
<dbReference type="Proteomes" id="UP000178912">
    <property type="component" value="Unassembled WGS sequence"/>
</dbReference>
<dbReference type="InterPro" id="IPR011990">
    <property type="entry name" value="TPR-like_helical_dom_sf"/>
</dbReference>
<evidence type="ECO:0000313" key="11">
    <source>
        <dbReference type="EMBL" id="CZS97251.1"/>
    </source>
</evidence>
<comment type="catalytic activity">
    <reaction evidence="1">
        <text>S-ubiquitinyl-[E2 ubiquitin-conjugating enzyme]-L-cysteine + [acceptor protein]-L-lysine = [E2 ubiquitin-conjugating enzyme]-L-cysteine + N(6)-ubiquitinyl-[acceptor protein]-L-lysine.</text>
        <dbReference type="EC" id="2.3.2.27"/>
    </reaction>
</comment>
<dbReference type="EMBL" id="FJUX01000031">
    <property type="protein sequence ID" value="CZS97251.1"/>
    <property type="molecule type" value="Genomic_DNA"/>
</dbReference>
<dbReference type="InterPro" id="IPR011016">
    <property type="entry name" value="Znf_RING-CH"/>
</dbReference>
<feature type="region of interest" description="Disordered" evidence="9">
    <location>
        <begin position="393"/>
        <end position="445"/>
    </location>
</feature>
<feature type="domain" description="RING-type" evidence="10">
    <location>
        <begin position="703"/>
        <end position="744"/>
    </location>
</feature>
<dbReference type="PANTHER" id="PTHR45931:SF3">
    <property type="entry name" value="RING ZINC FINGER-CONTAINING PROTEIN"/>
    <property type="match status" value="1"/>
</dbReference>
<evidence type="ECO:0000313" key="12">
    <source>
        <dbReference type="Proteomes" id="UP000178912"/>
    </source>
</evidence>
<feature type="compositionally biased region" description="Polar residues" evidence="9">
    <location>
        <begin position="832"/>
        <end position="843"/>
    </location>
</feature>
<feature type="compositionally biased region" description="Basic and acidic residues" evidence="9">
    <location>
        <begin position="856"/>
        <end position="869"/>
    </location>
</feature>
<dbReference type="CDD" id="cd12212">
    <property type="entry name" value="Fis1"/>
    <property type="match status" value="1"/>
</dbReference>
<dbReference type="AlphaFoldDB" id="A0A1E1KGX4"/>
<feature type="compositionally biased region" description="Low complexity" evidence="9">
    <location>
        <begin position="755"/>
        <end position="767"/>
    </location>
</feature>
<dbReference type="InterPro" id="IPR028061">
    <property type="entry name" value="Fis1_TPR_C"/>
</dbReference>
<dbReference type="EC" id="2.3.2.27" evidence="2"/>
<dbReference type="SUPFAM" id="SSF57850">
    <property type="entry name" value="RING/U-box"/>
    <property type="match status" value="1"/>
</dbReference>
<dbReference type="GO" id="GO:0061630">
    <property type="term" value="F:ubiquitin protein ligase activity"/>
    <property type="evidence" value="ECO:0007669"/>
    <property type="project" value="UniProtKB-EC"/>
</dbReference>
<feature type="region of interest" description="Disordered" evidence="9">
    <location>
        <begin position="746"/>
        <end position="922"/>
    </location>
</feature>
<sequence length="922" mass="101020">MSAYKRSSTSHGYISLRLCLSAKASLHQHTYTSQGLIKSSARLEQQEGVRLLSDIFRTSPERRRECLYYLALGNYKLGNYAEARRYNDLLIEKEPSNMQAISLRGLIDDKVAKEGLMGVAILSGVAIAAGVVGDSQSESESKKGIFIPRGRNNAIEILILPSFCINQMPLAPHFDLQLGPGADLLIEVDNLTSLHSTSLHFTSLHLSSSLIISTSVTYLETILLHPNTSKYTREHHHNYNYHITLYPSTRLLTDRKQLHLRSIYDPTPQQPGYRLSNELKSNSSTRHSLCHAIPHRPRHRGQLTDRLTTNAVPSIHTIYNLTFFILAFRALQRTGLALSLGLTALAAYQGLREVMADRPAVDGNQPERLDATGPVAVVFCHQCENEWYQDDAGLITPESDPRPQRARTPPPVPENHPGRWGGPDNDSDPEEADIEEHITHGPGGSVLFQRTVRTSAPRDIPGAGTNRYDERNPDFIMRDFEHMIGNLMGPQFQPGRPGRSGAHTLFPQGGAFGGQTVRVTHGVTPIVGHHITFGGPGARLAADIPGHQPARDGGPPPVPDLATYDPLFFHPNAYSRAYEMRIFHRLNPQTMNEIRIRMSPDQYDRIIGSLFGAPTAQAGQPHPPAQGLPAGLQGLFAAMANPANARSGDAVYTQEALDQIISTLLEQNVSSNAPGPASPDAISALPKKKLDEKELGPEGKAECSVCMDDVITGVEVVVLPCSHWFHESCATAWLSEHNTCPICRKGIDSEQTRPTNSRRSSQGSQSTRNEHRARRISSLRPRMERFTSASGGGATARNEARLESIRNNAGLPPPSQSEERHQNGGVNEFSRWRNTSGSGTGSDEYNPPVPGSFFRRQSEMGEHQHEGRRMNTGGSDRSRESRWSSQSGSGNAGGGPIGWLRDRFGSGSGQGSGSGAPNRRSE</sequence>
<dbReference type="InterPro" id="IPR051834">
    <property type="entry name" value="RING_finger_E3_ligase"/>
</dbReference>
<accession>A0A1E1KGX4</accession>
<dbReference type="SUPFAM" id="SSF48452">
    <property type="entry name" value="TPR-like"/>
    <property type="match status" value="1"/>
</dbReference>
<keyword evidence="6" id="KW-0833">Ubl conjugation pathway</keyword>
<keyword evidence="12" id="KW-1185">Reference proteome</keyword>
<reference evidence="12" key="1">
    <citation type="submission" date="2016-03" db="EMBL/GenBank/DDBJ databases">
        <authorList>
            <person name="Guldener U."/>
        </authorList>
    </citation>
    <scope>NUCLEOTIDE SEQUENCE [LARGE SCALE GENOMIC DNA]</scope>
    <source>
        <strain evidence="12">04CH-RAC-A.6.1</strain>
    </source>
</reference>
<evidence type="ECO:0000259" key="10">
    <source>
        <dbReference type="PROSITE" id="PS50089"/>
    </source>
</evidence>
<dbReference type="Gene3D" id="3.30.40.10">
    <property type="entry name" value="Zinc/RING finger domain, C3HC4 (zinc finger)"/>
    <property type="match status" value="1"/>
</dbReference>
<protein>
    <recommendedName>
        <fullName evidence="2">RING-type E3 ubiquitin transferase</fullName>
        <ecNumber evidence="2">2.3.2.27</ecNumber>
    </recommendedName>
</protein>
<evidence type="ECO:0000256" key="6">
    <source>
        <dbReference type="ARBA" id="ARBA00022786"/>
    </source>
</evidence>
<dbReference type="InterPro" id="IPR013083">
    <property type="entry name" value="Znf_RING/FYVE/PHD"/>
</dbReference>
<keyword evidence="3" id="KW-0808">Transferase</keyword>
<evidence type="ECO:0000256" key="2">
    <source>
        <dbReference type="ARBA" id="ARBA00012483"/>
    </source>
</evidence>
<evidence type="ECO:0000256" key="7">
    <source>
        <dbReference type="ARBA" id="ARBA00022833"/>
    </source>
</evidence>
<dbReference type="OrthoDB" id="8062037at2759"/>
<dbReference type="GO" id="GO:0005737">
    <property type="term" value="C:cytoplasm"/>
    <property type="evidence" value="ECO:0007669"/>
    <property type="project" value="UniProtKB-ARBA"/>
</dbReference>
<evidence type="ECO:0000256" key="5">
    <source>
        <dbReference type="ARBA" id="ARBA00022771"/>
    </source>
</evidence>
<keyword evidence="4" id="KW-0479">Metal-binding</keyword>
<proteinExistence type="predicted"/>
<dbReference type="FunFam" id="3.30.40.10:FF:000127">
    <property type="entry name" value="E3 ubiquitin-protein ligase RNF181"/>
    <property type="match status" value="1"/>
</dbReference>
<dbReference type="InterPro" id="IPR001841">
    <property type="entry name" value="Znf_RING"/>
</dbReference>
<dbReference type="PANTHER" id="PTHR45931">
    <property type="entry name" value="SI:CH211-59O9.10"/>
    <property type="match status" value="1"/>
</dbReference>
<evidence type="ECO:0000256" key="1">
    <source>
        <dbReference type="ARBA" id="ARBA00000900"/>
    </source>
</evidence>
<evidence type="ECO:0000256" key="3">
    <source>
        <dbReference type="ARBA" id="ARBA00022679"/>
    </source>
</evidence>
<dbReference type="GO" id="GO:0016567">
    <property type="term" value="P:protein ubiquitination"/>
    <property type="evidence" value="ECO:0007669"/>
    <property type="project" value="UniProtKB-ARBA"/>
</dbReference>
<keyword evidence="7" id="KW-0862">Zinc</keyword>
<feature type="compositionally biased region" description="Acidic residues" evidence="9">
    <location>
        <begin position="425"/>
        <end position="434"/>
    </location>
</feature>
<gene>
    <name evidence="11" type="ORF">RAG0_06416</name>
</gene>
<dbReference type="PROSITE" id="PS50089">
    <property type="entry name" value="ZF_RING_2"/>
    <property type="match status" value="1"/>
</dbReference>
<dbReference type="Pfam" id="PF14853">
    <property type="entry name" value="Fis1_TPR_C"/>
    <property type="match status" value="1"/>
</dbReference>